<protein>
    <submittedName>
        <fullName evidence="1">Uncharacterized protein</fullName>
    </submittedName>
</protein>
<proteinExistence type="predicted"/>
<organism evidence="1 2">
    <name type="scientific">Grifola frondosa</name>
    <name type="common">Maitake</name>
    <name type="synonym">Polyporus frondosus</name>
    <dbReference type="NCBI Taxonomy" id="5627"/>
    <lineage>
        <taxon>Eukaryota</taxon>
        <taxon>Fungi</taxon>
        <taxon>Dikarya</taxon>
        <taxon>Basidiomycota</taxon>
        <taxon>Agaricomycotina</taxon>
        <taxon>Agaricomycetes</taxon>
        <taxon>Polyporales</taxon>
        <taxon>Grifolaceae</taxon>
        <taxon>Grifola</taxon>
    </lineage>
</organism>
<name>A0A1C7LSG5_GRIFR</name>
<accession>A0A1C7LSG5</accession>
<evidence type="ECO:0000313" key="2">
    <source>
        <dbReference type="Proteomes" id="UP000092993"/>
    </source>
</evidence>
<evidence type="ECO:0000313" key="1">
    <source>
        <dbReference type="EMBL" id="OBZ66859.1"/>
    </source>
</evidence>
<comment type="caution">
    <text evidence="1">The sequence shown here is derived from an EMBL/GenBank/DDBJ whole genome shotgun (WGS) entry which is preliminary data.</text>
</comment>
<dbReference type="Proteomes" id="UP000092993">
    <property type="component" value="Unassembled WGS sequence"/>
</dbReference>
<keyword evidence="2" id="KW-1185">Reference proteome</keyword>
<dbReference type="AlphaFoldDB" id="A0A1C7LSG5"/>
<dbReference type="EMBL" id="LUGG01000027">
    <property type="protein sequence ID" value="OBZ66859.1"/>
    <property type="molecule type" value="Genomic_DNA"/>
</dbReference>
<sequence>MVPRYSYTAHRHYPQVGNRGRGQNFGIVGLERPKESPVTYTFVYGRNLAEVTIVPRTRRTKKARVAGTIGDSVVEMQGQRSRPPTIPHPRALKIAKSARIARRQKHAAGDHPPSTEVNSVASRLPQQLDDIPSSFVSQTSAVSLQRESYLRPPTTESGVEANDRLLEGLSMRHPYMHPRSIQPAHAPIASQLQAPVTPPFGQSVPGTVLVDHDTISQVFNCVPSSMVYHSSVGPPLVPSGRQDASVASDGVPDHLHPNCNITSPLTQRGHQSQNYPGVYHQQMTFNVPTPPAQMEQHSIYCSPDTPGAQVYQASRGFEEINGVYFNNADQAFMDAYSSPIGPSPTELMALQNDERQPATDATQCFSSQTPHYDQPGAPCGLPLASPPSFRPNTTSRQLRADYMDTMTAGSNVYSGDIKNNIAHSQNGITQQAPYDISHFDNAMPYVISHTSSCDWALPVHPCGSDHCRIPIDTQPYVNHGAPTAQLASVTRNVTYPYAAPGISQSIHLADPAVDNCSTTYAMQLAFGPSTQFPYSTPYAESHVDVPIPQMPLQQSYESSRANSFYDCDTNVYSNTWPGHGLHSALSQSIPNLLGRGASSKHEYLCDGFESTLYQVPVGARDDSPHPLSTGTCSVRDHIYSAANHSHHLMNESYPYNVFTDYIL</sequence>
<gene>
    <name evidence="1" type="ORF">A0H81_13143</name>
</gene>
<reference evidence="1 2" key="1">
    <citation type="submission" date="2016-03" db="EMBL/GenBank/DDBJ databases">
        <title>Whole genome sequencing of Grifola frondosa 9006-11.</title>
        <authorList>
            <person name="Min B."/>
            <person name="Park H."/>
            <person name="Kim J.-G."/>
            <person name="Cho H."/>
            <person name="Oh Y.-L."/>
            <person name="Kong W.-S."/>
            <person name="Choi I.-G."/>
        </authorList>
    </citation>
    <scope>NUCLEOTIDE SEQUENCE [LARGE SCALE GENOMIC DNA]</scope>
    <source>
        <strain evidence="1 2">9006-11</strain>
    </source>
</reference>